<proteinExistence type="predicted"/>
<protein>
    <submittedName>
        <fullName evidence="1">Uncharacterized protein</fullName>
    </submittedName>
</protein>
<sequence>MTISHVSSIPLSFRLLPFISSSSVVIPIPGDAGLAPSDRGVIERKTGPEPLFFLEKRGLSCCVLDTDPYRSMFIRLEV</sequence>
<keyword evidence="2" id="KW-1185">Reference proteome</keyword>
<dbReference type="EMBL" id="LKCN02000003">
    <property type="protein sequence ID" value="RCI14665.1"/>
    <property type="molecule type" value="Genomic_DNA"/>
</dbReference>
<gene>
    <name evidence="1" type="ORF">L249_6783</name>
</gene>
<comment type="caution">
    <text evidence="1">The sequence shown here is derived from an EMBL/GenBank/DDBJ whole genome shotgun (WGS) entry which is preliminary data.</text>
</comment>
<dbReference type="Proteomes" id="UP000253664">
    <property type="component" value="Unassembled WGS sequence"/>
</dbReference>
<evidence type="ECO:0000313" key="2">
    <source>
        <dbReference type="Proteomes" id="UP000253664"/>
    </source>
</evidence>
<accession>A0A367LJQ1</accession>
<evidence type="ECO:0000313" key="1">
    <source>
        <dbReference type="EMBL" id="RCI14665.1"/>
    </source>
</evidence>
<reference evidence="1 2" key="1">
    <citation type="journal article" date="2015" name="BMC Genomics">
        <title>Insights from the genome of Ophiocordyceps polyrhachis-furcata to pathogenicity and host specificity in insect fungi.</title>
        <authorList>
            <person name="Wichadakul D."/>
            <person name="Kobmoo N."/>
            <person name="Ingsriswang S."/>
            <person name="Tangphatsornruang S."/>
            <person name="Chantasingh D."/>
            <person name="Luangsa-ard J.J."/>
            <person name="Eurwilaichitr L."/>
        </authorList>
    </citation>
    <scope>NUCLEOTIDE SEQUENCE [LARGE SCALE GENOMIC DNA]</scope>
    <source>
        <strain evidence="1 2">BCC 54312</strain>
    </source>
</reference>
<name>A0A367LJQ1_9HYPO</name>
<dbReference type="AlphaFoldDB" id="A0A367LJQ1"/>
<organism evidence="1 2">
    <name type="scientific">Ophiocordyceps polyrhachis-furcata BCC 54312</name>
    <dbReference type="NCBI Taxonomy" id="1330021"/>
    <lineage>
        <taxon>Eukaryota</taxon>
        <taxon>Fungi</taxon>
        <taxon>Dikarya</taxon>
        <taxon>Ascomycota</taxon>
        <taxon>Pezizomycotina</taxon>
        <taxon>Sordariomycetes</taxon>
        <taxon>Hypocreomycetidae</taxon>
        <taxon>Hypocreales</taxon>
        <taxon>Ophiocordycipitaceae</taxon>
        <taxon>Ophiocordyceps</taxon>
    </lineage>
</organism>